<dbReference type="AlphaFoldDB" id="A0A061AWH9"/>
<name>A0A061AWH9_CYBFA</name>
<proteinExistence type="predicted"/>
<keyword evidence="1" id="KW-0732">Signal</keyword>
<dbReference type="PhylomeDB" id="A0A061AWH9"/>
<organism evidence="2">
    <name type="scientific">Cyberlindnera fabianii</name>
    <name type="common">Yeast</name>
    <name type="synonym">Hansenula fabianii</name>
    <dbReference type="NCBI Taxonomy" id="36022"/>
    <lineage>
        <taxon>Eukaryota</taxon>
        <taxon>Fungi</taxon>
        <taxon>Dikarya</taxon>
        <taxon>Ascomycota</taxon>
        <taxon>Saccharomycotina</taxon>
        <taxon>Saccharomycetes</taxon>
        <taxon>Phaffomycetales</taxon>
        <taxon>Phaffomycetaceae</taxon>
        <taxon>Cyberlindnera</taxon>
    </lineage>
</organism>
<dbReference type="OrthoDB" id="3979954at2759"/>
<sequence>MKFSTALISTAIASFAVAAPSAESLPWARANPQAMAAAEAYAAAYAEAEAIGHADPEAYALAASADDCASVTCHMACGLMIIAGQGCSENTENNYNGPYEDGCLCGNTITSFKTWYNSCMDCGWTLWKYYSGYLENALIQCAAENPDYPATEPTGTSRCSTTLTDSYTVDTNINYSTYI</sequence>
<reference evidence="2" key="1">
    <citation type="journal article" date="2014" name="Genome Announc.">
        <title>Genome sequence of the yeast Cyberlindnera fabianii (Hansenula fabianii).</title>
        <authorList>
            <person name="Freel K.C."/>
            <person name="Sarilar V."/>
            <person name="Neuveglise C."/>
            <person name="Devillers H."/>
            <person name="Friedrich A."/>
            <person name="Schacherer J."/>
        </authorList>
    </citation>
    <scope>NUCLEOTIDE SEQUENCE</scope>
    <source>
        <strain evidence="2">YJS4271</strain>
    </source>
</reference>
<gene>
    <name evidence="2" type="ORF">CYFA0S_07e03378g</name>
</gene>
<evidence type="ECO:0000313" key="2">
    <source>
        <dbReference type="EMBL" id="CDR41548.1"/>
    </source>
</evidence>
<dbReference type="EMBL" id="LK052892">
    <property type="protein sequence ID" value="CDR41548.1"/>
    <property type="molecule type" value="Genomic_DNA"/>
</dbReference>
<accession>A0A061AWH9</accession>
<dbReference type="VEuPathDB" id="FungiDB:BON22_3745"/>
<feature type="chain" id="PRO_5001598390" evidence="1">
    <location>
        <begin position="19"/>
        <end position="179"/>
    </location>
</feature>
<feature type="signal peptide" evidence="1">
    <location>
        <begin position="1"/>
        <end position="18"/>
    </location>
</feature>
<protein>
    <submittedName>
        <fullName evidence="2">CYFA0S07e03378g1_1</fullName>
    </submittedName>
</protein>
<evidence type="ECO:0000256" key="1">
    <source>
        <dbReference type="SAM" id="SignalP"/>
    </source>
</evidence>